<name>A0A928Z8G0_9CYAN</name>
<dbReference type="Proteomes" id="UP000621799">
    <property type="component" value="Unassembled WGS sequence"/>
</dbReference>
<dbReference type="RefSeq" id="WP_264320740.1">
    <property type="nucleotide sequence ID" value="NZ_JADEXN010000090.1"/>
</dbReference>
<accession>A0A928Z8G0</accession>
<evidence type="ECO:0000313" key="2">
    <source>
        <dbReference type="Proteomes" id="UP000621799"/>
    </source>
</evidence>
<keyword evidence="2" id="KW-1185">Reference proteome</keyword>
<sequence length="132" mass="14681">MTDFTQLSTNFLTTDEAARVDAALMSSQEKFATRLAIYALRSLDRISTEMGKPIESISPQEIGTWIASDRTLQAQIEIDASFASFFTHLVLSSLNPLKQAARSTGVAIDNLSVLQVITWFEQEAARRVRENP</sequence>
<reference evidence="1" key="1">
    <citation type="submission" date="2020-10" db="EMBL/GenBank/DDBJ databases">
        <authorList>
            <person name="Castelo-Branco R."/>
            <person name="Eusebio N."/>
            <person name="Adriana R."/>
            <person name="Vieira A."/>
            <person name="Brugerolle De Fraissinette N."/>
            <person name="Rezende De Castro R."/>
            <person name="Schneider M.P."/>
            <person name="Vasconcelos V."/>
            <person name="Leao P.N."/>
        </authorList>
    </citation>
    <scope>NUCLEOTIDE SEQUENCE</scope>
    <source>
        <strain evidence="1">LEGE 11467</strain>
    </source>
</reference>
<protein>
    <submittedName>
        <fullName evidence="1">Uncharacterized protein</fullName>
    </submittedName>
</protein>
<organism evidence="1 2">
    <name type="scientific">Zarconia navalis LEGE 11467</name>
    <dbReference type="NCBI Taxonomy" id="1828826"/>
    <lineage>
        <taxon>Bacteria</taxon>
        <taxon>Bacillati</taxon>
        <taxon>Cyanobacteriota</taxon>
        <taxon>Cyanophyceae</taxon>
        <taxon>Oscillatoriophycideae</taxon>
        <taxon>Oscillatoriales</taxon>
        <taxon>Oscillatoriales incertae sedis</taxon>
        <taxon>Zarconia</taxon>
        <taxon>Zarconia navalis</taxon>
    </lineage>
</organism>
<dbReference type="PANTHER" id="PTHR36382:SF2">
    <property type="entry name" value="OS04G0635700 PROTEIN"/>
    <property type="match status" value="1"/>
</dbReference>
<comment type="caution">
    <text evidence="1">The sequence shown here is derived from an EMBL/GenBank/DDBJ whole genome shotgun (WGS) entry which is preliminary data.</text>
</comment>
<dbReference type="PANTHER" id="PTHR36382">
    <property type="entry name" value="OSJNBA0043L09.26 PROTEIN"/>
    <property type="match status" value="1"/>
</dbReference>
<gene>
    <name evidence="1" type="ORF">IQ235_06785</name>
</gene>
<dbReference type="AlphaFoldDB" id="A0A928Z8G0"/>
<proteinExistence type="predicted"/>
<evidence type="ECO:0000313" key="1">
    <source>
        <dbReference type="EMBL" id="MBE9040494.1"/>
    </source>
</evidence>
<dbReference type="EMBL" id="JADEXN010000090">
    <property type="protein sequence ID" value="MBE9040494.1"/>
    <property type="molecule type" value="Genomic_DNA"/>
</dbReference>